<evidence type="ECO:0000313" key="2">
    <source>
        <dbReference type="EMBL" id="CAG9330700.1"/>
    </source>
</evidence>
<evidence type="ECO:0000256" key="1">
    <source>
        <dbReference type="SAM" id="Phobius"/>
    </source>
</evidence>
<comment type="caution">
    <text evidence="2">The sequence shown here is derived from an EMBL/GenBank/DDBJ whole genome shotgun (WGS) entry which is preliminary data.</text>
</comment>
<feature type="transmembrane region" description="Helical" evidence="1">
    <location>
        <begin position="21"/>
        <end position="48"/>
    </location>
</feature>
<name>A0AAU9K008_9CILI</name>
<dbReference type="Proteomes" id="UP001162131">
    <property type="component" value="Unassembled WGS sequence"/>
</dbReference>
<dbReference type="AlphaFoldDB" id="A0AAU9K008"/>
<proteinExistence type="predicted"/>
<evidence type="ECO:0008006" key="4">
    <source>
        <dbReference type="Google" id="ProtNLM"/>
    </source>
</evidence>
<sequence>MEDKKSEFELKRHRGKENLSNSSLVLNILFTLIVNFSFIIAIAIVLGIDDGSCDKPIRQWLIVRAVANVFLIVIYSISQIKKISEKIRKFMFSYIFMPGAFLNFAWMIVGSVWEFESDDCYDKFYNGWALTLAILIVDYVSIGLVCCLVSCCICAPGMIFKIFKMIKLNYDELKEMEKDSENCVKEQKKAELEAQSNAKV</sequence>
<feature type="transmembrane region" description="Helical" evidence="1">
    <location>
        <begin position="129"/>
        <end position="160"/>
    </location>
</feature>
<feature type="transmembrane region" description="Helical" evidence="1">
    <location>
        <begin position="60"/>
        <end position="78"/>
    </location>
</feature>
<accession>A0AAU9K008</accession>
<dbReference type="EMBL" id="CAJZBQ010000052">
    <property type="protein sequence ID" value="CAG9330700.1"/>
    <property type="molecule type" value="Genomic_DNA"/>
</dbReference>
<evidence type="ECO:0000313" key="3">
    <source>
        <dbReference type="Proteomes" id="UP001162131"/>
    </source>
</evidence>
<keyword evidence="1" id="KW-0472">Membrane</keyword>
<protein>
    <recommendedName>
        <fullName evidence="4">Opsin</fullName>
    </recommendedName>
</protein>
<keyword evidence="1" id="KW-0812">Transmembrane</keyword>
<gene>
    <name evidence="2" type="ORF">BSTOLATCC_MIC52116</name>
</gene>
<feature type="transmembrane region" description="Helical" evidence="1">
    <location>
        <begin position="90"/>
        <end position="109"/>
    </location>
</feature>
<organism evidence="2 3">
    <name type="scientific">Blepharisma stoltei</name>
    <dbReference type="NCBI Taxonomy" id="1481888"/>
    <lineage>
        <taxon>Eukaryota</taxon>
        <taxon>Sar</taxon>
        <taxon>Alveolata</taxon>
        <taxon>Ciliophora</taxon>
        <taxon>Postciliodesmatophora</taxon>
        <taxon>Heterotrichea</taxon>
        <taxon>Heterotrichida</taxon>
        <taxon>Blepharismidae</taxon>
        <taxon>Blepharisma</taxon>
    </lineage>
</organism>
<keyword evidence="3" id="KW-1185">Reference proteome</keyword>
<keyword evidence="1" id="KW-1133">Transmembrane helix</keyword>
<reference evidence="2" key="1">
    <citation type="submission" date="2021-09" db="EMBL/GenBank/DDBJ databases">
        <authorList>
            <consortium name="AG Swart"/>
            <person name="Singh M."/>
            <person name="Singh A."/>
            <person name="Seah K."/>
            <person name="Emmerich C."/>
        </authorList>
    </citation>
    <scope>NUCLEOTIDE SEQUENCE</scope>
    <source>
        <strain evidence="2">ATCC30299</strain>
    </source>
</reference>